<dbReference type="EnsemblPlants" id="AVESA.00010b.r2.5AG0853440.1">
    <property type="protein sequence ID" value="AVESA.00010b.r2.5AG0853440.1.CDS"/>
    <property type="gene ID" value="AVESA.00010b.r2.5AG0853440"/>
</dbReference>
<sequence length="446" mass="50000">MYAPQSSRGAGGSGSGSAGEQPRVYQVWRGSNEFLLQGRFIFGPDVRSLFLTIFLILAPVLVFCIFVASHLINDFPDHWGISVMVVVVVFTVYDLTLLLLTSGRDPGIVPRNTHPPEPEPSDLNNDTGNGQTPQQLRLPRTKDVYVNGVIVKVKYCDTCMLYRPPRCSHCSICNNCVERFDHHCPWVGQCIGLRNYRFFYMFVFSTTLLCLYVFGFCWVYIIKIRNAEDSSIWKAMLKTPASMVLIIYCFICVWFVGGLSVFHFYLISTNQTTYENFRYRYDRRANPHNRGVVNNFLEIFCTAVPASKNNFRARVPVDQGLQQSRAPTRGFMSPNMGKPVGDLELGRKPVSWDEPRSAADIRDLEVGMGGMLDEKEGRITHASPDLSREALPAELMEGRAGMHSRRSSWGHRSGTSESMDSIAVQMGTEATWGSISSGHGTTSGTH</sequence>
<evidence type="ECO:0000313" key="1">
    <source>
        <dbReference type="EnsemblPlants" id="AVESA.00010b.r2.5AG0853440.1.CDS"/>
    </source>
</evidence>
<name>A0ACD5XN91_AVESA</name>
<keyword evidence="2" id="KW-1185">Reference proteome</keyword>
<reference evidence="1" key="1">
    <citation type="submission" date="2021-05" db="EMBL/GenBank/DDBJ databases">
        <authorList>
            <person name="Scholz U."/>
            <person name="Mascher M."/>
            <person name="Fiebig A."/>
        </authorList>
    </citation>
    <scope>NUCLEOTIDE SEQUENCE [LARGE SCALE GENOMIC DNA]</scope>
</reference>
<accession>A0ACD5XN91</accession>
<reference evidence="1" key="2">
    <citation type="submission" date="2025-09" db="UniProtKB">
        <authorList>
            <consortium name="EnsemblPlants"/>
        </authorList>
    </citation>
    <scope>IDENTIFICATION</scope>
</reference>
<dbReference type="Proteomes" id="UP001732700">
    <property type="component" value="Chromosome 5A"/>
</dbReference>
<protein>
    <submittedName>
        <fullName evidence="1">Uncharacterized protein</fullName>
    </submittedName>
</protein>
<evidence type="ECO:0000313" key="2">
    <source>
        <dbReference type="Proteomes" id="UP001732700"/>
    </source>
</evidence>
<organism evidence="1 2">
    <name type="scientific">Avena sativa</name>
    <name type="common">Oat</name>
    <dbReference type="NCBI Taxonomy" id="4498"/>
    <lineage>
        <taxon>Eukaryota</taxon>
        <taxon>Viridiplantae</taxon>
        <taxon>Streptophyta</taxon>
        <taxon>Embryophyta</taxon>
        <taxon>Tracheophyta</taxon>
        <taxon>Spermatophyta</taxon>
        <taxon>Magnoliopsida</taxon>
        <taxon>Liliopsida</taxon>
        <taxon>Poales</taxon>
        <taxon>Poaceae</taxon>
        <taxon>BOP clade</taxon>
        <taxon>Pooideae</taxon>
        <taxon>Poodae</taxon>
        <taxon>Poeae</taxon>
        <taxon>Poeae Chloroplast Group 1 (Aveneae type)</taxon>
        <taxon>Aveninae</taxon>
        <taxon>Avena</taxon>
    </lineage>
</organism>
<proteinExistence type="predicted"/>